<reference evidence="3" key="2">
    <citation type="submission" date="2019-10" db="EMBL/GenBank/DDBJ databases">
        <authorList>
            <consortium name="NCBI Genome Project"/>
        </authorList>
    </citation>
    <scope>NUCLEOTIDE SEQUENCE</scope>
    <source>
        <strain evidence="3">NI907</strain>
    </source>
</reference>
<evidence type="ECO:0000313" key="2">
    <source>
        <dbReference type="Proteomes" id="UP000515153"/>
    </source>
</evidence>
<proteinExistence type="predicted"/>
<dbReference type="KEGG" id="pgri:PgNI_08990"/>
<accession>A0A6P8AUR0</accession>
<reference evidence="2 3" key="1">
    <citation type="journal article" date="2019" name="Mol. Biol. Evol.">
        <title>Blast fungal genomes show frequent chromosomal changes, gene gains and losses, and effector gene turnover.</title>
        <authorList>
            <person name="Gomez Luciano L.B."/>
            <person name="Jason Tsai I."/>
            <person name="Chuma I."/>
            <person name="Tosa Y."/>
            <person name="Chen Y.H."/>
            <person name="Li J.Y."/>
            <person name="Li M.Y."/>
            <person name="Jade Lu M.Y."/>
            <person name="Nakayashiki H."/>
            <person name="Li W.H."/>
        </authorList>
    </citation>
    <scope>NUCLEOTIDE SEQUENCE [LARGE SCALE GENOMIC DNA]</scope>
    <source>
        <strain evidence="2 3">NI907</strain>
    </source>
</reference>
<gene>
    <name evidence="3" type="ORF">PgNI_08990</name>
</gene>
<sequence length="51" mass="5796">MQDPGKGHPLSPNPQLIRTSTLEEQRRTVCPSASPRSFVSAKNIHRAQRKW</sequence>
<dbReference type="RefSeq" id="XP_030978642.1">
    <property type="nucleotide sequence ID" value="XM_031128980.1"/>
</dbReference>
<keyword evidence="2" id="KW-1185">Reference proteome</keyword>
<name>A0A6P8AUR0_PYRGI</name>
<feature type="region of interest" description="Disordered" evidence="1">
    <location>
        <begin position="1"/>
        <end position="51"/>
    </location>
</feature>
<protein>
    <submittedName>
        <fullName evidence="3">Uncharacterized protein</fullName>
    </submittedName>
</protein>
<evidence type="ECO:0000313" key="3">
    <source>
        <dbReference type="RefSeq" id="XP_030978642.1"/>
    </source>
</evidence>
<evidence type="ECO:0000256" key="1">
    <source>
        <dbReference type="SAM" id="MobiDB-lite"/>
    </source>
</evidence>
<reference evidence="3" key="3">
    <citation type="submission" date="2025-08" db="UniProtKB">
        <authorList>
            <consortium name="RefSeq"/>
        </authorList>
    </citation>
    <scope>IDENTIFICATION</scope>
    <source>
        <strain evidence="3">NI907</strain>
    </source>
</reference>
<dbReference type="AlphaFoldDB" id="A0A6P8AUR0"/>
<dbReference type="Proteomes" id="UP000515153">
    <property type="component" value="Chromosome V"/>
</dbReference>
<organism evidence="2 3">
    <name type="scientific">Pyricularia grisea</name>
    <name type="common">Crabgrass-specific blast fungus</name>
    <name type="synonym">Magnaporthe grisea</name>
    <dbReference type="NCBI Taxonomy" id="148305"/>
    <lineage>
        <taxon>Eukaryota</taxon>
        <taxon>Fungi</taxon>
        <taxon>Dikarya</taxon>
        <taxon>Ascomycota</taxon>
        <taxon>Pezizomycotina</taxon>
        <taxon>Sordariomycetes</taxon>
        <taxon>Sordariomycetidae</taxon>
        <taxon>Magnaporthales</taxon>
        <taxon>Pyriculariaceae</taxon>
        <taxon>Pyricularia</taxon>
    </lineage>
</organism>
<dbReference type="GeneID" id="41963888"/>